<feature type="region of interest" description="Disordered" evidence="4">
    <location>
        <begin position="252"/>
        <end position="277"/>
    </location>
</feature>
<dbReference type="InterPro" id="IPR028082">
    <property type="entry name" value="Peripla_BP_I"/>
</dbReference>
<organism evidence="6 7">
    <name type="scientific">Actinoplanes cyaneus</name>
    <dbReference type="NCBI Taxonomy" id="52696"/>
    <lineage>
        <taxon>Bacteria</taxon>
        <taxon>Bacillati</taxon>
        <taxon>Actinomycetota</taxon>
        <taxon>Actinomycetes</taxon>
        <taxon>Micromonosporales</taxon>
        <taxon>Micromonosporaceae</taxon>
        <taxon>Actinoplanes</taxon>
    </lineage>
</organism>
<evidence type="ECO:0000256" key="2">
    <source>
        <dbReference type="ARBA" id="ARBA00023125"/>
    </source>
</evidence>
<evidence type="ECO:0000313" key="6">
    <source>
        <dbReference type="EMBL" id="GID64894.1"/>
    </source>
</evidence>
<name>A0A919M6Y8_9ACTN</name>
<dbReference type="Proteomes" id="UP000619479">
    <property type="component" value="Unassembled WGS sequence"/>
</dbReference>
<dbReference type="InterPro" id="IPR046335">
    <property type="entry name" value="LacI/GalR-like_sensor"/>
</dbReference>
<dbReference type="EMBL" id="BOMH01000019">
    <property type="protein sequence ID" value="GID64894.1"/>
    <property type="molecule type" value="Genomic_DNA"/>
</dbReference>
<dbReference type="GO" id="GO:0003700">
    <property type="term" value="F:DNA-binding transcription factor activity"/>
    <property type="evidence" value="ECO:0007669"/>
    <property type="project" value="TreeGrafter"/>
</dbReference>
<dbReference type="PANTHER" id="PTHR30146">
    <property type="entry name" value="LACI-RELATED TRANSCRIPTIONAL REPRESSOR"/>
    <property type="match status" value="1"/>
</dbReference>
<feature type="domain" description="Transcriptional regulator LacI/GalR-like sensor" evidence="5">
    <location>
        <begin position="116"/>
        <end position="272"/>
    </location>
</feature>
<evidence type="ECO:0000256" key="3">
    <source>
        <dbReference type="ARBA" id="ARBA00023163"/>
    </source>
</evidence>
<dbReference type="Gene3D" id="3.40.50.2300">
    <property type="match status" value="2"/>
</dbReference>
<keyword evidence="7" id="KW-1185">Reference proteome</keyword>
<dbReference type="SUPFAM" id="SSF53822">
    <property type="entry name" value="Periplasmic binding protein-like I"/>
    <property type="match status" value="1"/>
</dbReference>
<dbReference type="AlphaFoldDB" id="A0A919M6Y8"/>
<keyword evidence="2" id="KW-0238">DNA-binding</keyword>
<keyword evidence="3" id="KW-0804">Transcription</keyword>
<reference evidence="6" key="1">
    <citation type="submission" date="2021-01" db="EMBL/GenBank/DDBJ databases">
        <title>Whole genome shotgun sequence of Actinoplanes cyaneus NBRC 14990.</title>
        <authorList>
            <person name="Komaki H."/>
            <person name="Tamura T."/>
        </authorList>
    </citation>
    <scope>NUCLEOTIDE SEQUENCE</scope>
    <source>
        <strain evidence="6">NBRC 14990</strain>
    </source>
</reference>
<sequence length="277" mass="28418">MAGSLIGLVLTGSAARVGVEPFFMELIAGMEEALAPAGATVLLLVVPDLDAELATYRRWADDHTVAAVVVVNLVHDDVRPGHVAGLGLPAVLAGRHPGPFAKVVTDDTGAMTTAIETLSGLGHRVVGRVSGPADLLHTAERTAAIRAAAGRRGVTVRIAEGDYSAEGGVRALRELLASAPAPTAIVFDNDVMAVAAEQELLRAGVGVPAQVSLLACDDSPLCELAVPPLSALSTDVHEHGLTLGRAVLGVVRGEPGREHPGPSISIRHRESTGPAPF</sequence>
<evidence type="ECO:0000256" key="1">
    <source>
        <dbReference type="ARBA" id="ARBA00023015"/>
    </source>
</evidence>
<protein>
    <submittedName>
        <fullName evidence="6">LacI family transcriptional regulator</fullName>
    </submittedName>
</protein>
<dbReference type="RefSeq" id="WP_203740570.1">
    <property type="nucleotide sequence ID" value="NZ_BAAAUC010000044.1"/>
</dbReference>
<keyword evidence="1" id="KW-0805">Transcription regulation</keyword>
<proteinExistence type="predicted"/>
<evidence type="ECO:0000259" key="5">
    <source>
        <dbReference type="Pfam" id="PF13377"/>
    </source>
</evidence>
<dbReference type="GO" id="GO:0000976">
    <property type="term" value="F:transcription cis-regulatory region binding"/>
    <property type="evidence" value="ECO:0007669"/>
    <property type="project" value="TreeGrafter"/>
</dbReference>
<comment type="caution">
    <text evidence="6">The sequence shown here is derived from an EMBL/GenBank/DDBJ whole genome shotgun (WGS) entry which is preliminary data.</text>
</comment>
<dbReference type="Pfam" id="PF13377">
    <property type="entry name" value="Peripla_BP_3"/>
    <property type="match status" value="1"/>
</dbReference>
<evidence type="ECO:0000313" key="7">
    <source>
        <dbReference type="Proteomes" id="UP000619479"/>
    </source>
</evidence>
<evidence type="ECO:0000256" key="4">
    <source>
        <dbReference type="SAM" id="MobiDB-lite"/>
    </source>
</evidence>
<gene>
    <name evidence="6" type="primary">lacI_5</name>
    <name evidence="6" type="ORF">Acy02nite_27750</name>
</gene>
<accession>A0A919M6Y8</accession>
<dbReference type="PANTHER" id="PTHR30146:SF155">
    <property type="entry name" value="ALANINE RACEMASE"/>
    <property type="match status" value="1"/>
</dbReference>